<dbReference type="Pfam" id="PF00589">
    <property type="entry name" value="Phage_integrase"/>
    <property type="match status" value="1"/>
</dbReference>
<dbReference type="InterPro" id="IPR002104">
    <property type="entry name" value="Integrase_catalytic"/>
</dbReference>
<evidence type="ECO:0000259" key="7">
    <source>
        <dbReference type="PROSITE" id="PS51900"/>
    </source>
</evidence>
<gene>
    <name evidence="8" type="ORF">ACFQ21_12755</name>
</gene>
<keyword evidence="4" id="KW-0233">DNA recombination</keyword>
<feature type="domain" description="Tyr recombinase" evidence="6">
    <location>
        <begin position="238"/>
        <end position="418"/>
    </location>
</feature>
<dbReference type="InterPro" id="IPR025166">
    <property type="entry name" value="Integrase_DNA_bind_dom"/>
</dbReference>
<feature type="domain" description="Core-binding (CB)" evidence="7">
    <location>
        <begin position="134"/>
        <end position="215"/>
    </location>
</feature>
<proteinExistence type="inferred from homology"/>
<dbReference type="PROSITE" id="PS51900">
    <property type="entry name" value="CB"/>
    <property type="match status" value="1"/>
</dbReference>
<keyword evidence="3 5" id="KW-0238">DNA-binding</keyword>
<evidence type="ECO:0000256" key="4">
    <source>
        <dbReference type="ARBA" id="ARBA00023172"/>
    </source>
</evidence>
<evidence type="ECO:0000313" key="8">
    <source>
        <dbReference type="EMBL" id="MFD1000184.1"/>
    </source>
</evidence>
<evidence type="ECO:0000256" key="1">
    <source>
        <dbReference type="ARBA" id="ARBA00008857"/>
    </source>
</evidence>
<dbReference type="EMBL" id="JBHTKA010000003">
    <property type="protein sequence ID" value="MFD1000184.1"/>
    <property type="molecule type" value="Genomic_DNA"/>
</dbReference>
<dbReference type="Pfam" id="PF22022">
    <property type="entry name" value="Phage_int_M"/>
    <property type="match status" value="1"/>
</dbReference>
<dbReference type="Gene3D" id="1.10.150.130">
    <property type="match status" value="1"/>
</dbReference>
<reference evidence="9" key="1">
    <citation type="journal article" date="2019" name="Int. J. Syst. Evol. Microbiol.">
        <title>The Global Catalogue of Microorganisms (GCM) 10K type strain sequencing project: providing services to taxonomists for standard genome sequencing and annotation.</title>
        <authorList>
            <consortium name="The Broad Institute Genomics Platform"/>
            <consortium name="The Broad Institute Genome Sequencing Center for Infectious Disease"/>
            <person name="Wu L."/>
            <person name="Ma J."/>
        </authorList>
    </citation>
    <scope>NUCLEOTIDE SEQUENCE [LARGE SCALE GENOMIC DNA]</scope>
    <source>
        <strain evidence="9">CCUG 58938</strain>
    </source>
</reference>
<accession>A0ABW3K230</accession>
<dbReference type="Pfam" id="PF13356">
    <property type="entry name" value="Arm-DNA-bind_3"/>
    <property type="match status" value="1"/>
</dbReference>
<comment type="caution">
    <text evidence="8">The sequence shown here is derived from an EMBL/GenBank/DDBJ whole genome shotgun (WGS) entry which is preliminary data.</text>
</comment>
<dbReference type="InterPro" id="IPR013762">
    <property type="entry name" value="Integrase-like_cat_sf"/>
</dbReference>
<dbReference type="Gene3D" id="1.10.443.10">
    <property type="entry name" value="Intergrase catalytic core"/>
    <property type="match status" value="1"/>
</dbReference>
<organism evidence="8 9">
    <name type="scientific">Ohtaekwangia kribbensis</name>
    <dbReference type="NCBI Taxonomy" id="688913"/>
    <lineage>
        <taxon>Bacteria</taxon>
        <taxon>Pseudomonadati</taxon>
        <taxon>Bacteroidota</taxon>
        <taxon>Cytophagia</taxon>
        <taxon>Cytophagales</taxon>
        <taxon>Fulvivirgaceae</taxon>
        <taxon>Ohtaekwangia</taxon>
    </lineage>
</organism>
<evidence type="ECO:0000256" key="3">
    <source>
        <dbReference type="ARBA" id="ARBA00023125"/>
    </source>
</evidence>
<sequence>MSDTIKVVSGQDSGQGATGFLPCPEDATNILNRNEKMTLTALQCQNAKPKEKAYKLHDVNGLYLEIYPHGKRHWRFRYTIHGKEKRISLGPFPEIPLSEAREKVFQQRKLVVSGTDPSLLRQESKRQADYQASQTFELVAREWHALKYDSWSEGHARNIMHRFEADIFPVIGNIPVKDIKAPDIIVCLRKLEDRNAHEMARKALQNIGQVLRYSVQTGRVERSFIHDLKGVLKGKQSTPFACIEPDEIPELLKAIQMNKARLFQQTINGMLLLLLTFVRTSELVEAKWGEMDLEKGEWIIPAARMKMKRDHVVPLSKQVVYILKQQKALRGKNEFVFPGISKPRQPMGKTTILKGLERVGYKGKMTGHGFRALAMTTLKEKLGYRHEVVDRQLAHFPTNKVDRAYDRTQFLSERKEMMQKWGDYIETLI</sequence>
<keyword evidence="2" id="KW-0229">DNA integration</keyword>
<dbReference type="PANTHER" id="PTHR30629:SF2">
    <property type="entry name" value="PROPHAGE INTEGRASE INTS-RELATED"/>
    <property type="match status" value="1"/>
</dbReference>
<dbReference type="SUPFAM" id="SSF56349">
    <property type="entry name" value="DNA breaking-rejoining enzymes"/>
    <property type="match status" value="1"/>
</dbReference>
<dbReference type="Gene3D" id="3.30.160.390">
    <property type="entry name" value="Integrase, DNA-binding domain"/>
    <property type="match status" value="1"/>
</dbReference>
<dbReference type="PROSITE" id="PS51898">
    <property type="entry name" value="TYR_RECOMBINASE"/>
    <property type="match status" value="1"/>
</dbReference>
<evidence type="ECO:0000313" key="9">
    <source>
        <dbReference type="Proteomes" id="UP001597112"/>
    </source>
</evidence>
<protein>
    <submittedName>
        <fullName evidence="8">Tyrosine-type recombinase/integrase</fullName>
    </submittedName>
</protein>
<dbReference type="RefSeq" id="WP_377579581.1">
    <property type="nucleotide sequence ID" value="NZ_JBHTKA010000003.1"/>
</dbReference>
<name>A0ABW3K230_9BACT</name>
<dbReference type="InterPro" id="IPR053876">
    <property type="entry name" value="Phage_int_M"/>
</dbReference>
<keyword evidence="9" id="KW-1185">Reference proteome</keyword>
<evidence type="ECO:0000259" key="6">
    <source>
        <dbReference type="PROSITE" id="PS51898"/>
    </source>
</evidence>
<dbReference type="CDD" id="cd00801">
    <property type="entry name" value="INT_P4_C"/>
    <property type="match status" value="1"/>
</dbReference>
<dbReference type="InterPro" id="IPR010998">
    <property type="entry name" value="Integrase_recombinase_N"/>
</dbReference>
<dbReference type="InterPro" id="IPR038488">
    <property type="entry name" value="Integrase_DNA-bd_sf"/>
</dbReference>
<evidence type="ECO:0000256" key="5">
    <source>
        <dbReference type="PROSITE-ProRule" id="PRU01248"/>
    </source>
</evidence>
<dbReference type="InterPro" id="IPR050808">
    <property type="entry name" value="Phage_Integrase"/>
</dbReference>
<dbReference type="Proteomes" id="UP001597112">
    <property type="component" value="Unassembled WGS sequence"/>
</dbReference>
<dbReference type="PANTHER" id="PTHR30629">
    <property type="entry name" value="PROPHAGE INTEGRASE"/>
    <property type="match status" value="1"/>
</dbReference>
<dbReference type="InterPro" id="IPR044068">
    <property type="entry name" value="CB"/>
</dbReference>
<comment type="similarity">
    <text evidence="1">Belongs to the 'phage' integrase family.</text>
</comment>
<evidence type="ECO:0000256" key="2">
    <source>
        <dbReference type="ARBA" id="ARBA00022908"/>
    </source>
</evidence>
<dbReference type="InterPro" id="IPR011010">
    <property type="entry name" value="DNA_brk_join_enz"/>
</dbReference>